<evidence type="ECO:0000313" key="2">
    <source>
        <dbReference type="Proteomes" id="UP000281553"/>
    </source>
</evidence>
<evidence type="ECO:0000313" key="1">
    <source>
        <dbReference type="EMBL" id="VDN23972.1"/>
    </source>
</evidence>
<accession>A0A3P7PWA3</accession>
<dbReference type="Proteomes" id="UP000281553">
    <property type="component" value="Unassembled WGS sequence"/>
</dbReference>
<reference evidence="1 2" key="1">
    <citation type="submission" date="2018-11" db="EMBL/GenBank/DDBJ databases">
        <authorList>
            <consortium name="Pathogen Informatics"/>
        </authorList>
    </citation>
    <scope>NUCLEOTIDE SEQUENCE [LARGE SCALE GENOMIC DNA]</scope>
</reference>
<protein>
    <submittedName>
        <fullName evidence="1">Uncharacterized protein</fullName>
    </submittedName>
</protein>
<organism evidence="1 2">
    <name type="scientific">Dibothriocephalus latus</name>
    <name type="common">Fish tapeworm</name>
    <name type="synonym">Diphyllobothrium latum</name>
    <dbReference type="NCBI Taxonomy" id="60516"/>
    <lineage>
        <taxon>Eukaryota</taxon>
        <taxon>Metazoa</taxon>
        <taxon>Spiralia</taxon>
        <taxon>Lophotrochozoa</taxon>
        <taxon>Platyhelminthes</taxon>
        <taxon>Cestoda</taxon>
        <taxon>Eucestoda</taxon>
        <taxon>Diphyllobothriidea</taxon>
        <taxon>Diphyllobothriidae</taxon>
        <taxon>Dibothriocephalus</taxon>
    </lineage>
</organism>
<keyword evidence="2" id="KW-1185">Reference proteome</keyword>
<dbReference type="EMBL" id="UYRU01073893">
    <property type="protein sequence ID" value="VDN23972.1"/>
    <property type="molecule type" value="Genomic_DNA"/>
</dbReference>
<name>A0A3P7PWA3_DIBLA</name>
<proteinExistence type="predicted"/>
<sequence length="73" mass="8487">MRSCPQDRRRLGSGKADFNFISRFRHEMRKNHRKGVSSRRQKAPAIQLELVGMYGEQGCLSHFGVTDNIHVMR</sequence>
<dbReference type="AlphaFoldDB" id="A0A3P7PWA3"/>
<gene>
    <name evidence="1" type="ORF">DILT_LOCUS14354</name>
</gene>